<dbReference type="PANTHER" id="PTHR43283:SF7">
    <property type="entry name" value="BETA-LACTAMASE-RELATED DOMAIN-CONTAINING PROTEIN"/>
    <property type="match status" value="1"/>
</dbReference>
<proteinExistence type="predicted"/>
<comment type="caution">
    <text evidence="3">The sequence shown here is derived from an EMBL/GenBank/DDBJ whole genome shotgun (WGS) entry which is preliminary data.</text>
</comment>
<keyword evidence="1" id="KW-0732">Signal</keyword>
<dbReference type="RefSeq" id="WP_088649434.1">
    <property type="nucleotide sequence ID" value="NZ_AQQR01000003.1"/>
</dbReference>
<dbReference type="GO" id="GO:0016787">
    <property type="term" value="F:hydrolase activity"/>
    <property type="evidence" value="ECO:0007669"/>
    <property type="project" value="UniProtKB-KW"/>
</dbReference>
<dbReference type="AlphaFoldDB" id="A0A225NPB5"/>
<dbReference type="Pfam" id="PF00144">
    <property type="entry name" value="Beta-lactamase"/>
    <property type="match status" value="1"/>
</dbReference>
<protein>
    <submittedName>
        <fullName evidence="3">6-aminohexanoate hydrolase</fullName>
    </submittedName>
</protein>
<evidence type="ECO:0000313" key="4">
    <source>
        <dbReference type="Proteomes" id="UP000215377"/>
    </source>
</evidence>
<feature type="signal peptide" evidence="1">
    <location>
        <begin position="1"/>
        <end position="23"/>
    </location>
</feature>
<evidence type="ECO:0000313" key="3">
    <source>
        <dbReference type="EMBL" id="OWU74661.1"/>
    </source>
</evidence>
<dbReference type="InterPro" id="IPR001466">
    <property type="entry name" value="Beta-lactam-related"/>
</dbReference>
<gene>
    <name evidence="3" type="ORF">ATO3_08515</name>
</gene>
<sequence>MFSRRTFSLALPLALASPALLRAQTAAQDVAPEIDAIRQAAAGMDQLHAILIQRGDETLLEEAPRGRGLATPANIKSCSKSLVALILGSCIARGEIASLSTTLGEAAPGLIPSDATDGVADLTFGDLVTLRAGLQSTSGPNYGAWIASSNWVAYVLRQPRVAENGGRMIYSTGTTHVLGAALAEVTGESLATLMRQRLGEGLGVEIPAWTRDPQGYYMGGNQMALSPRAMLQVALMMRDGGVYDGRQVVSADWARDSARARTRSPFSGLGYGLGWFVSRTGWMLARGYGGQIIAAHPERGLAVAISSDPMRPARSGGYFGDLIGLIEGPIAGLA</sequence>
<reference evidence="3 4" key="1">
    <citation type="submission" date="2013-04" db="EMBL/GenBank/DDBJ databases">
        <title>Oceanicola sp. 22II1-22F33 Genome Sequencing.</title>
        <authorList>
            <person name="Lai Q."/>
            <person name="Li G."/>
            <person name="Shao Z."/>
        </authorList>
    </citation>
    <scope>NUCLEOTIDE SEQUENCE [LARGE SCALE GENOMIC DNA]</scope>
    <source>
        <strain evidence="3 4">22II1-22F33</strain>
    </source>
</reference>
<dbReference type="OrthoDB" id="9814204at2"/>
<evidence type="ECO:0000259" key="2">
    <source>
        <dbReference type="Pfam" id="PF00144"/>
    </source>
</evidence>
<accession>A0A225NPB5</accession>
<dbReference type="Proteomes" id="UP000215377">
    <property type="component" value="Unassembled WGS sequence"/>
</dbReference>
<dbReference type="Gene3D" id="3.40.710.10">
    <property type="entry name" value="DD-peptidase/beta-lactamase superfamily"/>
    <property type="match status" value="1"/>
</dbReference>
<keyword evidence="4" id="KW-1185">Reference proteome</keyword>
<organism evidence="3 4">
    <name type="scientific">Marinibacterium profundimaris</name>
    <dbReference type="NCBI Taxonomy" id="1679460"/>
    <lineage>
        <taxon>Bacteria</taxon>
        <taxon>Pseudomonadati</taxon>
        <taxon>Pseudomonadota</taxon>
        <taxon>Alphaproteobacteria</taxon>
        <taxon>Rhodobacterales</taxon>
        <taxon>Paracoccaceae</taxon>
        <taxon>Marinibacterium</taxon>
    </lineage>
</organism>
<dbReference type="InterPro" id="IPR050789">
    <property type="entry name" value="Diverse_Enzym_Activities"/>
</dbReference>
<dbReference type="InterPro" id="IPR012338">
    <property type="entry name" value="Beta-lactam/transpept-like"/>
</dbReference>
<feature type="domain" description="Beta-lactamase-related" evidence="2">
    <location>
        <begin position="70"/>
        <end position="312"/>
    </location>
</feature>
<dbReference type="EMBL" id="AQQR01000003">
    <property type="protein sequence ID" value="OWU74661.1"/>
    <property type="molecule type" value="Genomic_DNA"/>
</dbReference>
<dbReference type="PANTHER" id="PTHR43283">
    <property type="entry name" value="BETA-LACTAMASE-RELATED"/>
    <property type="match status" value="1"/>
</dbReference>
<keyword evidence="3" id="KW-0378">Hydrolase</keyword>
<feature type="chain" id="PRO_5012036394" evidence="1">
    <location>
        <begin position="24"/>
        <end position="334"/>
    </location>
</feature>
<evidence type="ECO:0000256" key="1">
    <source>
        <dbReference type="SAM" id="SignalP"/>
    </source>
</evidence>
<name>A0A225NPB5_9RHOB</name>
<dbReference type="SUPFAM" id="SSF56601">
    <property type="entry name" value="beta-lactamase/transpeptidase-like"/>
    <property type="match status" value="1"/>
</dbReference>